<dbReference type="GO" id="GO:0036222">
    <property type="term" value="F:XTP diphosphatase activity"/>
    <property type="evidence" value="ECO:0007669"/>
    <property type="project" value="UniProtKB-UniRule"/>
</dbReference>
<comment type="function">
    <text evidence="10">Pyrophosphatase that catalyzes the hydrolysis of nucleoside triphosphates to their monophosphate derivatives, with a high preference for the non-canonical purine nucleotides XTP (xanthosine triphosphate), dITP (deoxyinosine triphosphate) and ITP. Seems to function as a house-cleaning enzyme that removes non-canonical purine nucleotides from the nucleotide pool, thus preventing their incorporation into DNA/RNA and avoiding chromosomal lesions.</text>
</comment>
<dbReference type="GO" id="GO:0005829">
    <property type="term" value="C:cytosol"/>
    <property type="evidence" value="ECO:0007669"/>
    <property type="project" value="TreeGrafter"/>
</dbReference>
<comment type="cofactor">
    <cofactor evidence="10">
        <name>Mg(2+)</name>
        <dbReference type="ChEBI" id="CHEBI:18420"/>
    </cofactor>
    <text evidence="10">Binds 1 Mg(2+) ion per subunit.</text>
</comment>
<evidence type="ECO:0000256" key="2">
    <source>
        <dbReference type="ARBA" id="ARBA00011738"/>
    </source>
</evidence>
<dbReference type="NCBIfam" id="TIGR00042">
    <property type="entry name" value="RdgB/HAM1 family non-canonical purine NTP pyrophosphatase"/>
    <property type="match status" value="1"/>
</dbReference>
<dbReference type="PANTHER" id="PTHR11067">
    <property type="entry name" value="INOSINE TRIPHOSPHATE PYROPHOSPHATASE/HAM1 PROTEIN"/>
    <property type="match status" value="1"/>
</dbReference>
<evidence type="ECO:0000256" key="3">
    <source>
        <dbReference type="ARBA" id="ARBA00022723"/>
    </source>
</evidence>
<evidence type="ECO:0000256" key="7">
    <source>
        <dbReference type="ARBA" id="ARBA00023080"/>
    </source>
</evidence>
<comment type="similarity">
    <text evidence="1 10 11">Belongs to the HAM1 NTPase family.</text>
</comment>
<dbReference type="GO" id="GO:0036220">
    <property type="term" value="F:ITP diphosphatase activity"/>
    <property type="evidence" value="ECO:0007669"/>
    <property type="project" value="UniProtKB-UniRule"/>
</dbReference>
<dbReference type="GO" id="GO:0009146">
    <property type="term" value="P:purine nucleoside triphosphate catabolic process"/>
    <property type="evidence" value="ECO:0007669"/>
    <property type="project" value="UniProtKB-UniRule"/>
</dbReference>
<keyword evidence="4 10" id="KW-0547">Nucleotide-binding</keyword>
<dbReference type="Proteomes" id="UP000226079">
    <property type="component" value="Unassembled WGS sequence"/>
</dbReference>
<accession>A0A2A9CQR1</accession>
<evidence type="ECO:0000256" key="5">
    <source>
        <dbReference type="ARBA" id="ARBA00022801"/>
    </source>
</evidence>
<feature type="binding site" evidence="10">
    <location>
        <position position="73"/>
    </location>
    <ligand>
        <name>substrate</name>
    </ligand>
</feature>
<evidence type="ECO:0000256" key="6">
    <source>
        <dbReference type="ARBA" id="ARBA00022842"/>
    </source>
</evidence>
<comment type="caution">
    <text evidence="10">Lacks conserved residue(s) required for the propagation of feature annotation.</text>
</comment>
<evidence type="ECO:0000313" key="13">
    <source>
        <dbReference type="Proteomes" id="UP000226079"/>
    </source>
</evidence>
<evidence type="ECO:0000256" key="11">
    <source>
        <dbReference type="RuleBase" id="RU003781"/>
    </source>
</evidence>
<dbReference type="HAMAP" id="MF_01405">
    <property type="entry name" value="Non_canon_purine_NTPase"/>
    <property type="match status" value="1"/>
</dbReference>
<evidence type="ECO:0000256" key="8">
    <source>
        <dbReference type="ARBA" id="ARBA00051875"/>
    </source>
</evidence>
<evidence type="ECO:0000256" key="9">
    <source>
        <dbReference type="ARBA" id="ARBA00052017"/>
    </source>
</evidence>
<comment type="catalytic activity">
    <reaction evidence="8 10">
        <text>dITP + H2O = dIMP + diphosphate + H(+)</text>
        <dbReference type="Rhea" id="RHEA:28342"/>
        <dbReference type="ChEBI" id="CHEBI:15377"/>
        <dbReference type="ChEBI" id="CHEBI:15378"/>
        <dbReference type="ChEBI" id="CHEBI:33019"/>
        <dbReference type="ChEBI" id="CHEBI:61194"/>
        <dbReference type="ChEBI" id="CHEBI:61382"/>
        <dbReference type="EC" id="3.6.1.66"/>
    </reaction>
</comment>
<dbReference type="OrthoDB" id="9807456at2"/>
<dbReference type="SUPFAM" id="SSF52972">
    <property type="entry name" value="ITPase-like"/>
    <property type="match status" value="1"/>
</dbReference>
<dbReference type="Gene3D" id="3.90.950.10">
    <property type="match status" value="1"/>
</dbReference>
<dbReference type="AlphaFoldDB" id="A0A2A9CQR1"/>
<dbReference type="GO" id="GO:0009117">
    <property type="term" value="P:nucleotide metabolic process"/>
    <property type="evidence" value="ECO:0007669"/>
    <property type="project" value="UniProtKB-KW"/>
</dbReference>
<dbReference type="GO" id="GO:0000166">
    <property type="term" value="F:nucleotide binding"/>
    <property type="evidence" value="ECO:0007669"/>
    <property type="project" value="UniProtKB-KW"/>
</dbReference>
<dbReference type="InterPro" id="IPR029001">
    <property type="entry name" value="ITPase-like_fam"/>
</dbReference>
<proteinExistence type="inferred from homology"/>
<keyword evidence="7 10" id="KW-0546">Nucleotide metabolism</keyword>
<evidence type="ECO:0000313" key="12">
    <source>
        <dbReference type="EMBL" id="PFG15952.1"/>
    </source>
</evidence>
<dbReference type="GO" id="GO:0035870">
    <property type="term" value="F:dITP diphosphatase activity"/>
    <property type="evidence" value="ECO:0007669"/>
    <property type="project" value="UniProtKB-UniRule"/>
</dbReference>
<name>A0A2A9CQR1_9ACTN</name>
<organism evidence="12 13">
    <name type="scientific">Propionicimonas paludicola</name>
    <dbReference type="NCBI Taxonomy" id="185243"/>
    <lineage>
        <taxon>Bacteria</taxon>
        <taxon>Bacillati</taxon>
        <taxon>Actinomycetota</taxon>
        <taxon>Actinomycetes</taxon>
        <taxon>Propionibacteriales</taxon>
        <taxon>Nocardioidaceae</taxon>
        <taxon>Propionicimonas</taxon>
    </lineage>
</organism>
<dbReference type="InterPro" id="IPR020922">
    <property type="entry name" value="dITP/XTP_pyrophosphatase"/>
</dbReference>
<comment type="catalytic activity">
    <reaction evidence="9 10">
        <text>XTP + H2O = XMP + diphosphate + H(+)</text>
        <dbReference type="Rhea" id="RHEA:28610"/>
        <dbReference type="ChEBI" id="CHEBI:15377"/>
        <dbReference type="ChEBI" id="CHEBI:15378"/>
        <dbReference type="ChEBI" id="CHEBI:33019"/>
        <dbReference type="ChEBI" id="CHEBI:57464"/>
        <dbReference type="ChEBI" id="CHEBI:61314"/>
        <dbReference type="EC" id="3.6.1.66"/>
    </reaction>
</comment>
<dbReference type="GO" id="GO:0017111">
    <property type="term" value="F:ribonucleoside triphosphate phosphatase activity"/>
    <property type="evidence" value="ECO:0007669"/>
    <property type="project" value="InterPro"/>
</dbReference>
<dbReference type="InterPro" id="IPR002637">
    <property type="entry name" value="RdgB/HAM1"/>
</dbReference>
<dbReference type="GO" id="GO:0046872">
    <property type="term" value="F:metal ion binding"/>
    <property type="evidence" value="ECO:0007669"/>
    <property type="project" value="UniProtKB-KW"/>
</dbReference>
<comment type="subunit">
    <text evidence="2 10">Homodimer.</text>
</comment>
<keyword evidence="13" id="KW-1185">Reference proteome</keyword>
<dbReference type="PANTHER" id="PTHR11067:SF9">
    <property type="entry name" value="INOSINE TRIPHOSPHATE PYROPHOSPHATASE"/>
    <property type="match status" value="1"/>
</dbReference>
<evidence type="ECO:0000256" key="1">
    <source>
        <dbReference type="ARBA" id="ARBA00008023"/>
    </source>
</evidence>
<comment type="catalytic activity">
    <reaction evidence="10">
        <text>ITP + H2O = IMP + diphosphate + H(+)</text>
        <dbReference type="Rhea" id="RHEA:29399"/>
        <dbReference type="ChEBI" id="CHEBI:15377"/>
        <dbReference type="ChEBI" id="CHEBI:15378"/>
        <dbReference type="ChEBI" id="CHEBI:33019"/>
        <dbReference type="ChEBI" id="CHEBI:58053"/>
        <dbReference type="ChEBI" id="CHEBI:61402"/>
        <dbReference type="EC" id="3.6.1.66"/>
    </reaction>
</comment>
<comment type="caution">
    <text evidence="12">The sequence shown here is derived from an EMBL/GenBank/DDBJ whole genome shotgun (WGS) entry which is preliminary data.</text>
</comment>
<keyword evidence="3 10" id="KW-0479">Metal-binding</keyword>
<evidence type="ECO:0000256" key="10">
    <source>
        <dbReference type="HAMAP-Rule" id="MF_01405"/>
    </source>
</evidence>
<feature type="binding site" evidence="10">
    <location>
        <begin position="155"/>
        <end position="158"/>
    </location>
    <ligand>
        <name>substrate</name>
    </ligand>
</feature>
<dbReference type="CDD" id="cd00515">
    <property type="entry name" value="HAM1"/>
    <property type="match status" value="1"/>
</dbReference>
<gene>
    <name evidence="12" type="ORF">ATK74_0473</name>
</gene>
<feature type="active site" description="Proton acceptor" evidence="10">
    <location>
        <position position="72"/>
    </location>
</feature>
<dbReference type="EMBL" id="PDJC01000001">
    <property type="protein sequence ID" value="PFG15952.1"/>
    <property type="molecule type" value="Genomic_DNA"/>
</dbReference>
<feature type="binding site" evidence="10">
    <location>
        <begin position="8"/>
        <end position="13"/>
    </location>
    <ligand>
        <name>substrate</name>
    </ligand>
</feature>
<dbReference type="EC" id="3.6.1.66" evidence="10"/>
<evidence type="ECO:0000256" key="4">
    <source>
        <dbReference type="ARBA" id="ARBA00022741"/>
    </source>
</evidence>
<protein>
    <recommendedName>
        <fullName evidence="10">dITP/XTP pyrophosphatase</fullName>
        <ecNumber evidence="10">3.6.1.66</ecNumber>
    </recommendedName>
    <alternativeName>
        <fullName evidence="10">Non-canonical purine NTP pyrophosphatase</fullName>
    </alternativeName>
    <alternativeName>
        <fullName evidence="10">Non-standard purine NTP pyrophosphatase</fullName>
    </alternativeName>
    <alternativeName>
        <fullName evidence="10">Nucleoside-triphosphate diphosphatase</fullName>
    </alternativeName>
    <alternativeName>
        <fullName evidence="10">Nucleoside-triphosphate pyrophosphatase</fullName>
        <shortName evidence="10">NTPase</shortName>
    </alternativeName>
</protein>
<dbReference type="RefSeq" id="WP_098459536.1">
    <property type="nucleotide sequence ID" value="NZ_PDJC01000001.1"/>
</dbReference>
<reference evidence="12 13" key="1">
    <citation type="submission" date="2017-10" db="EMBL/GenBank/DDBJ databases">
        <title>Sequencing the genomes of 1000 actinobacteria strains.</title>
        <authorList>
            <person name="Klenk H.-P."/>
        </authorList>
    </citation>
    <scope>NUCLEOTIDE SEQUENCE [LARGE SCALE GENOMIC DNA]</scope>
    <source>
        <strain evidence="12 13">DSM 15597</strain>
    </source>
</reference>
<feature type="binding site" evidence="10">
    <location>
        <position position="72"/>
    </location>
    <ligand>
        <name>Mg(2+)</name>
        <dbReference type="ChEBI" id="CHEBI:18420"/>
    </ligand>
</feature>
<sequence length="203" mass="21165">MSIVVVATHNAKKAAELHRVLAAAGIDAEVKGLDELPAYPEPAETERTFEGNALIKARAAVAATGQIAVADDSGIAVDLLNGMPGVRSARWSGPNATDKANLDLLIAQLTDTEEADRTAQFVCAMALVTPDGTEHLVRGVMPGHLVLVPRGSNGFGYDPIFVADGNTVTNAELSPAEKDAISHRGQAVRAIVPLLREVLEAGS</sequence>
<keyword evidence="6 10" id="KW-0460">Magnesium</keyword>
<dbReference type="Pfam" id="PF01725">
    <property type="entry name" value="Ham1p_like"/>
    <property type="match status" value="1"/>
</dbReference>
<keyword evidence="5 10" id="KW-0378">Hydrolase</keyword>
<feature type="binding site" evidence="10">
    <location>
        <position position="178"/>
    </location>
    <ligand>
        <name>substrate</name>
    </ligand>
</feature>
<feature type="binding site" evidence="10">
    <location>
        <begin position="183"/>
        <end position="184"/>
    </location>
    <ligand>
        <name>substrate</name>
    </ligand>
</feature>
<dbReference type="FunFam" id="3.90.950.10:FF:000001">
    <property type="entry name" value="dITP/XTP pyrophosphatase"/>
    <property type="match status" value="1"/>
</dbReference>